<evidence type="ECO:0000256" key="7">
    <source>
        <dbReference type="PIRSR" id="PIRSR601765-1"/>
    </source>
</evidence>
<dbReference type="GO" id="GO:0008270">
    <property type="term" value="F:zinc ion binding"/>
    <property type="evidence" value="ECO:0007669"/>
    <property type="project" value="UniProtKB-UniRule"/>
</dbReference>
<dbReference type="Pfam" id="PF00484">
    <property type="entry name" value="Pro_CA"/>
    <property type="match status" value="1"/>
</dbReference>
<comment type="cofactor">
    <cofactor evidence="7">
        <name>Zn(2+)</name>
        <dbReference type="ChEBI" id="CHEBI:29105"/>
    </cofactor>
    <text evidence="7">Binds 1 zinc ion per subunit.</text>
</comment>
<name>A0A429VAT9_9SPHN</name>
<evidence type="ECO:0000256" key="6">
    <source>
        <dbReference type="ARBA" id="ARBA00048348"/>
    </source>
</evidence>
<dbReference type="Gene3D" id="3.40.1050.10">
    <property type="entry name" value="Carbonic anhydrase"/>
    <property type="match status" value="1"/>
</dbReference>
<feature type="binding site" evidence="7">
    <location>
        <position position="42"/>
    </location>
    <ligand>
        <name>Zn(2+)</name>
        <dbReference type="ChEBI" id="CHEBI:29105"/>
    </ligand>
</feature>
<accession>A0A429VAT9</accession>
<comment type="catalytic activity">
    <reaction evidence="6 8">
        <text>hydrogencarbonate + H(+) = CO2 + H2O</text>
        <dbReference type="Rhea" id="RHEA:10748"/>
        <dbReference type="ChEBI" id="CHEBI:15377"/>
        <dbReference type="ChEBI" id="CHEBI:15378"/>
        <dbReference type="ChEBI" id="CHEBI:16526"/>
        <dbReference type="ChEBI" id="CHEBI:17544"/>
        <dbReference type="EC" id="4.2.1.1"/>
    </reaction>
</comment>
<keyword evidence="10" id="KW-1185">Reference proteome</keyword>
<reference evidence="9 10" key="1">
    <citation type="submission" date="2018-12" db="EMBL/GenBank/DDBJ databases">
        <title>Sphingomonas sp. HMF7854 Genome sequencing and assembly.</title>
        <authorList>
            <person name="Cha I."/>
            <person name="Kang H."/>
            <person name="Kim H."/>
            <person name="Kang J."/>
            <person name="Joh K."/>
        </authorList>
    </citation>
    <scope>NUCLEOTIDE SEQUENCE [LARGE SCALE GENOMIC DNA]</scope>
    <source>
        <strain evidence="9 10">HMF7854</strain>
    </source>
</reference>
<dbReference type="InterPro" id="IPR015892">
    <property type="entry name" value="Carbonic_anhydrase_CS"/>
</dbReference>
<evidence type="ECO:0000256" key="5">
    <source>
        <dbReference type="ARBA" id="ARBA00023239"/>
    </source>
</evidence>
<sequence>MKGFGNLLEGYHRFRTNDYAPRKEMWRDLADGQSPRACIIACSDSRAEPAIVFDVDPGEIFVVRNVANLVPPFEKNGGRHGVSAALEFAVTQLEVPEIVVMGHERCGGISAALTGIFHGKPAGEGGFVDRWMEQVDARAQAIAAEHGTGEDAARLLEEDGIRQSLANLRSFPFVKEREDAGKLILLGCHFSIGEGCLYLLDEQSDRFEPVR</sequence>
<keyword evidence="5 8" id="KW-0456">Lyase</keyword>
<dbReference type="GO" id="GO:0004089">
    <property type="term" value="F:carbonate dehydratase activity"/>
    <property type="evidence" value="ECO:0007669"/>
    <property type="project" value="UniProtKB-UniRule"/>
</dbReference>
<protein>
    <recommendedName>
        <fullName evidence="2 8">Carbonic anhydrase</fullName>
        <ecNumber evidence="2 8">4.2.1.1</ecNumber>
    </recommendedName>
    <alternativeName>
        <fullName evidence="8">Carbonate dehydratase</fullName>
    </alternativeName>
</protein>
<dbReference type="EMBL" id="RWJF01000001">
    <property type="protein sequence ID" value="RST31113.1"/>
    <property type="molecule type" value="Genomic_DNA"/>
</dbReference>
<comment type="similarity">
    <text evidence="1 8">Belongs to the beta-class carbonic anhydrase family.</text>
</comment>
<dbReference type="PANTHER" id="PTHR11002:SF76">
    <property type="entry name" value="CARBONIC ANHYDRASE"/>
    <property type="match status" value="1"/>
</dbReference>
<dbReference type="InterPro" id="IPR036874">
    <property type="entry name" value="Carbonic_anhydrase_sf"/>
</dbReference>
<dbReference type="RefSeq" id="WP_126718946.1">
    <property type="nucleotide sequence ID" value="NZ_RWJF01000001.1"/>
</dbReference>
<dbReference type="GO" id="GO:0015976">
    <property type="term" value="P:carbon utilization"/>
    <property type="evidence" value="ECO:0007669"/>
    <property type="project" value="InterPro"/>
</dbReference>
<evidence type="ECO:0000256" key="2">
    <source>
        <dbReference type="ARBA" id="ARBA00012925"/>
    </source>
</evidence>
<keyword evidence="4 7" id="KW-0862">Zinc</keyword>
<keyword evidence="3 7" id="KW-0479">Metal-binding</keyword>
<dbReference type="Proteomes" id="UP000274661">
    <property type="component" value="Unassembled WGS sequence"/>
</dbReference>
<evidence type="ECO:0000313" key="10">
    <source>
        <dbReference type="Proteomes" id="UP000274661"/>
    </source>
</evidence>
<evidence type="ECO:0000256" key="1">
    <source>
        <dbReference type="ARBA" id="ARBA00006217"/>
    </source>
</evidence>
<comment type="caution">
    <text evidence="9">The sequence shown here is derived from an EMBL/GenBank/DDBJ whole genome shotgun (WGS) entry which is preliminary data.</text>
</comment>
<dbReference type="AlphaFoldDB" id="A0A429VAT9"/>
<organism evidence="9 10">
    <name type="scientific">Sphingomonas ginkgonis</name>
    <dbReference type="NCBI Taxonomy" id="2315330"/>
    <lineage>
        <taxon>Bacteria</taxon>
        <taxon>Pseudomonadati</taxon>
        <taxon>Pseudomonadota</taxon>
        <taxon>Alphaproteobacteria</taxon>
        <taxon>Sphingomonadales</taxon>
        <taxon>Sphingomonadaceae</taxon>
        <taxon>Sphingomonas</taxon>
    </lineage>
</organism>
<feature type="binding site" evidence="7">
    <location>
        <position position="106"/>
    </location>
    <ligand>
        <name>Zn(2+)</name>
        <dbReference type="ChEBI" id="CHEBI:29105"/>
    </ligand>
</feature>
<evidence type="ECO:0000313" key="9">
    <source>
        <dbReference type="EMBL" id="RST31113.1"/>
    </source>
</evidence>
<dbReference type="EC" id="4.2.1.1" evidence="2 8"/>
<feature type="binding site" evidence="7">
    <location>
        <position position="44"/>
    </location>
    <ligand>
        <name>Zn(2+)</name>
        <dbReference type="ChEBI" id="CHEBI:29105"/>
    </ligand>
</feature>
<dbReference type="SUPFAM" id="SSF53056">
    <property type="entry name" value="beta-carbonic anhydrase, cab"/>
    <property type="match status" value="1"/>
</dbReference>
<dbReference type="SMART" id="SM00947">
    <property type="entry name" value="Pro_CA"/>
    <property type="match status" value="1"/>
</dbReference>
<dbReference type="PROSITE" id="PS00705">
    <property type="entry name" value="PROK_CO2_ANHYDRASE_2"/>
    <property type="match status" value="1"/>
</dbReference>
<evidence type="ECO:0000256" key="8">
    <source>
        <dbReference type="RuleBase" id="RU003956"/>
    </source>
</evidence>
<dbReference type="PANTHER" id="PTHR11002">
    <property type="entry name" value="CARBONIC ANHYDRASE"/>
    <property type="match status" value="1"/>
</dbReference>
<feature type="binding site" evidence="7">
    <location>
        <position position="103"/>
    </location>
    <ligand>
        <name>Zn(2+)</name>
        <dbReference type="ChEBI" id="CHEBI:29105"/>
    </ligand>
</feature>
<evidence type="ECO:0000256" key="4">
    <source>
        <dbReference type="ARBA" id="ARBA00022833"/>
    </source>
</evidence>
<proteinExistence type="inferred from homology"/>
<evidence type="ECO:0000256" key="3">
    <source>
        <dbReference type="ARBA" id="ARBA00022723"/>
    </source>
</evidence>
<gene>
    <name evidence="9" type="ORF">HMF7854_09890</name>
</gene>
<dbReference type="OrthoDB" id="9797527at2"/>
<comment type="function">
    <text evidence="8">Reversible hydration of carbon dioxide.</text>
</comment>
<dbReference type="InterPro" id="IPR001765">
    <property type="entry name" value="Carbonic_anhydrase"/>
</dbReference>